<feature type="transmembrane region" description="Helical" evidence="7">
    <location>
        <begin position="294"/>
        <end position="315"/>
    </location>
</feature>
<evidence type="ECO:0000256" key="6">
    <source>
        <dbReference type="SAM" id="MobiDB-lite"/>
    </source>
</evidence>
<evidence type="ECO:0000256" key="3">
    <source>
        <dbReference type="ARBA" id="ARBA00022692"/>
    </source>
</evidence>
<dbReference type="PANTHER" id="PTHR47089">
    <property type="entry name" value="ABC TRANSPORTER, PERMEASE PROTEIN"/>
    <property type="match status" value="1"/>
</dbReference>
<keyword evidence="3 7" id="KW-0812">Transmembrane</keyword>
<dbReference type="InterPro" id="IPR001851">
    <property type="entry name" value="ABC_transp_permease"/>
</dbReference>
<feature type="transmembrane region" description="Helical" evidence="7">
    <location>
        <begin position="196"/>
        <end position="218"/>
    </location>
</feature>
<keyword evidence="2" id="KW-1003">Cell membrane</keyword>
<feature type="transmembrane region" description="Helical" evidence="7">
    <location>
        <begin position="115"/>
        <end position="134"/>
    </location>
</feature>
<reference evidence="8 9" key="1">
    <citation type="journal article" date="2000" name="DNA Res.">
        <title>Complete genome structure of the nitrogen-fixing symbiotic bacterium Mesorhizobium loti.</title>
        <authorList>
            <person name="Kaneko T."/>
            <person name="Nakamura Y."/>
            <person name="Sato S."/>
            <person name="Asamizu E."/>
            <person name="Kato T."/>
            <person name="Sasamoto S."/>
            <person name="Watanabe A."/>
            <person name="Idesawa K."/>
            <person name="Ishikawa A."/>
            <person name="Kawashima K."/>
            <person name="Kimura T."/>
            <person name="Kishida Y."/>
            <person name="Kiyokawa C."/>
            <person name="Kohara M."/>
            <person name="Matsumoto M."/>
            <person name="Matsuno A."/>
            <person name="Mochizuki Y."/>
            <person name="Nakayama S."/>
            <person name="Nakazaki N."/>
            <person name="Shimpo S."/>
            <person name="Sugimoto M."/>
            <person name="Takeuchi C."/>
            <person name="Yamada M."/>
            <person name="Tabata S."/>
        </authorList>
    </citation>
    <scope>NUCLEOTIDE SEQUENCE [LARGE SCALE GENOMIC DNA]</scope>
    <source>
        <strain evidence="9">LMG 29417 / CECT 9101 / MAFF 303099</strain>
    </source>
</reference>
<feature type="transmembrane region" description="Helical" evidence="7">
    <location>
        <begin position="65"/>
        <end position="85"/>
    </location>
</feature>
<evidence type="ECO:0000256" key="4">
    <source>
        <dbReference type="ARBA" id="ARBA00022989"/>
    </source>
</evidence>
<dbReference type="Proteomes" id="UP000000552">
    <property type="component" value="Chromosome"/>
</dbReference>
<feature type="transmembrane region" description="Helical" evidence="7">
    <location>
        <begin position="372"/>
        <end position="390"/>
    </location>
</feature>
<sequence length="400" mass="42982">MRPRRRHRQRSARRHRREHRRCAHQDRPPDDRTCRMSIDTAPTASATALDATSAAATRRDILHRLLMTLGPILIALIIAGCILLAVGVDPLAYYGFVLEKGLFSPLGIQQTLTRMAPLLFLAAGLIVAFRAGMWNLGGDGQFLLGAVTAAASAPVLVQIMPSWLALTFSFFIAMAVAMIWSLVPALLRAYQGVNEIITTLMMTFLGTSLANVLVKLMFRDPSTTVPQTRTLPVEDRLPRLFETTITSGLLLGLAAIIIVHLVMTRTAFGLKLRIVGANPRAAVHSGLGVPGLTVAVFAISAGLAGLAGAVDIIGVQGNVRADWNPAYGLAVIPAVFLARMNGFAAIGFVFLLSVLSIGGESAARRLGVPNHFTLVLVSIVLIVLALAEYVDHRHNQSRKA</sequence>
<organism evidence="8 9">
    <name type="scientific">Mesorhizobium japonicum (strain LMG 29417 / CECT 9101 / MAFF 303099)</name>
    <name type="common">Mesorhizobium loti (strain MAFF 303099)</name>
    <dbReference type="NCBI Taxonomy" id="266835"/>
    <lineage>
        <taxon>Bacteria</taxon>
        <taxon>Pseudomonadati</taxon>
        <taxon>Pseudomonadota</taxon>
        <taxon>Alphaproteobacteria</taxon>
        <taxon>Hyphomicrobiales</taxon>
        <taxon>Phyllobacteriaceae</taxon>
        <taxon>Mesorhizobium</taxon>
    </lineage>
</organism>
<evidence type="ECO:0000256" key="1">
    <source>
        <dbReference type="ARBA" id="ARBA00004651"/>
    </source>
</evidence>
<evidence type="ECO:0000313" key="8">
    <source>
        <dbReference type="EMBL" id="BAB53029.1"/>
    </source>
</evidence>
<dbReference type="GO" id="GO:0005886">
    <property type="term" value="C:plasma membrane"/>
    <property type="evidence" value="ECO:0007669"/>
    <property type="project" value="UniProtKB-SubCell"/>
</dbReference>
<feature type="compositionally biased region" description="Basic and acidic residues" evidence="6">
    <location>
        <begin position="23"/>
        <end position="33"/>
    </location>
</feature>
<evidence type="ECO:0000256" key="7">
    <source>
        <dbReference type="SAM" id="Phobius"/>
    </source>
</evidence>
<dbReference type="PANTHER" id="PTHR47089:SF1">
    <property type="entry name" value="GUANOSINE ABC TRANSPORTER PERMEASE PROTEIN NUPP"/>
    <property type="match status" value="1"/>
</dbReference>
<name>Q988C1_RHILO</name>
<feature type="transmembrane region" description="Helical" evidence="7">
    <location>
        <begin position="327"/>
        <end position="352"/>
    </location>
</feature>
<proteinExistence type="predicted"/>
<feature type="region of interest" description="Disordered" evidence="6">
    <location>
        <begin position="1"/>
        <end position="33"/>
    </location>
</feature>
<dbReference type="Pfam" id="PF02653">
    <property type="entry name" value="BPD_transp_2"/>
    <property type="match status" value="1"/>
</dbReference>
<feature type="transmembrane region" description="Helical" evidence="7">
    <location>
        <begin position="140"/>
        <end position="157"/>
    </location>
</feature>
<dbReference type="HOGENOM" id="CLU_040769_0_2_5"/>
<dbReference type="GO" id="GO:0022857">
    <property type="term" value="F:transmembrane transporter activity"/>
    <property type="evidence" value="ECO:0007669"/>
    <property type="project" value="InterPro"/>
</dbReference>
<dbReference type="eggNOG" id="COG4603">
    <property type="taxonomic scope" value="Bacteria"/>
</dbReference>
<evidence type="ECO:0000313" key="9">
    <source>
        <dbReference type="Proteomes" id="UP000000552"/>
    </source>
</evidence>
<protein>
    <submittedName>
        <fullName evidence="8">ABC transporter, permease protein</fullName>
    </submittedName>
</protein>
<feature type="transmembrane region" description="Helical" evidence="7">
    <location>
        <begin position="239"/>
        <end position="263"/>
    </location>
</feature>
<evidence type="ECO:0000256" key="2">
    <source>
        <dbReference type="ARBA" id="ARBA00022475"/>
    </source>
</evidence>
<dbReference type="EMBL" id="BA000012">
    <property type="protein sequence ID" value="BAB53029.1"/>
    <property type="molecule type" value="Genomic_DNA"/>
</dbReference>
<comment type="subcellular location">
    <subcellularLocation>
        <location evidence="1">Cell membrane</location>
        <topology evidence="1">Multi-pass membrane protein</topology>
    </subcellularLocation>
</comment>
<feature type="compositionally biased region" description="Basic residues" evidence="6">
    <location>
        <begin position="1"/>
        <end position="22"/>
    </location>
</feature>
<dbReference type="CDD" id="cd06580">
    <property type="entry name" value="TM_PBP1_transp_TpRbsC_like"/>
    <property type="match status" value="1"/>
</dbReference>
<dbReference type="KEGG" id="mlo:mlr6803"/>
<dbReference type="AlphaFoldDB" id="Q988C1"/>
<gene>
    <name evidence="8" type="ordered locus">mlr6803</name>
</gene>
<evidence type="ECO:0000256" key="5">
    <source>
        <dbReference type="ARBA" id="ARBA00023136"/>
    </source>
</evidence>
<keyword evidence="4 7" id="KW-1133">Transmembrane helix</keyword>
<feature type="transmembrane region" description="Helical" evidence="7">
    <location>
        <begin position="164"/>
        <end position="190"/>
    </location>
</feature>
<accession>Q988C1</accession>
<keyword evidence="5 7" id="KW-0472">Membrane</keyword>